<dbReference type="Gene3D" id="3.40.50.150">
    <property type="entry name" value="Vaccinia Virus protein VP39"/>
    <property type="match status" value="1"/>
</dbReference>
<sequence>MPARRVWIEISDDDDENYEYPDSAGIDDEESETFSETSMNEDADSNEQDSCDETSSSGSENSDSHIDDLDLDQEVAELQDGMPESSDDDEEEDSLEPDDTLADDTIELRKSLQALQTKEALRIGYPPEFWASTPIPYVDEGSALDDLMLAAGNDAPMDIDPTDDFPDFIATELDDFYVYRSRRHPHRGGFQGQYERLDIVASEPGHHHWVFSGVVKDRKQQKQRITGYVHGISIRNIADLSAHTTAGAIWLRSEIGEWKDCWYQLQEPYSGYRMFWVDFLWLSDFGKLFNDYLHESSKLNKLVTLRDFRSNFWTQIQEWHGAALNSWYRQRQRDPKQTRKPLDLRKDVALYKDFLRHLVFTSRGDTESQRRHPVWDEIVAFEVDPQSTSKEEKTVVTRNVARCFQETFSHWQKKFQLLEVVDISPQVEIFRESRRRHYGFPDKLSNQNAGFSGDSDSDSKISLVDHLLEKAGIQNSRQVRLYGALKNKVVIVRVDNDKRNEVDFCYAWVRETISPTKIRVVWLVRPFETLCGDGFYPRGNELFFSSRCNCEPVSIHDVVETINASIFSGQVTDDTKLFVHGLFNEAQQVHLTADPTNVVCHCQDESYEDPREAAKQYLPHDSSQNTLPKLKALSLFSGAGLLAWSMARSGYIQTVVAIEQSKLAAATFKANDELDQVEVKHASVNPCLAADLQSNKSLKNFDLIDAGTSCKGFSLLNALQSSKNSQQQQSLLANTLSWFELYLPIYGIIENVPNMDSGSPGLNPCEQAICVLVALGYQVRKMTITASTLGGASSRKRLIIMVAAPYAELPDDVAETHSEMGMPRTRTCKDVISGLSPIKNDTTLNIADPYHVPLHRFGINWSKGVNLRDVVERIPSEPPGLGLAQTAGMGLLSRSQKTWFQGLTDWQRDPKKKTLRRINRNKPFHTMTTHIDPLDAKHSGQFLHYEQHRTISSKEAGMAMDTPNDFLIMGTIKQHYKQQGNGVAWSRPELASPPTEKKIVSYSTTNVTPSNVPSPHYMQRAAPISAESTATPPALHKAVDIGYKNSTLRTSRKRQRPAYVDEDDSDIEFIGSTPVRKQVDQKRRDG</sequence>
<dbReference type="PANTHER" id="PTHR10629:SF54">
    <property type="entry name" value="DNA METHYLTRANSFERASE DIM-2"/>
    <property type="match status" value="1"/>
</dbReference>
<dbReference type="EC" id="2.1.1.37" evidence="1"/>
<dbReference type="PANTHER" id="PTHR10629">
    <property type="entry name" value="CYTOSINE-SPECIFIC METHYLTRANSFERASE"/>
    <property type="match status" value="1"/>
</dbReference>
<dbReference type="InterPro" id="IPR050390">
    <property type="entry name" value="C5-Methyltransferase"/>
</dbReference>
<dbReference type="GO" id="GO:0003886">
    <property type="term" value="F:DNA (cytosine-5-)-methyltransferase activity"/>
    <property type="evidence" value="ECO:0007669"/>
    <property type="project" value="UniProtKB-EC"/>
</dbReference>
<reference evidence="8 9" key="1">
    <citation type="submission" date="2023-08" db="EMBL/GenBank/DDBJ databases">
        <title>Black Yeasts Isolated from many extreme environments.</title>
        <authorList>
            <person name="Coleine C."/>
            <person name="Stajich J.E."/>
            <person name="Selbmann L."/>
        </authorList>
    </citation>
    <scope>NUCLEOTIDE SEQUENCE [LARGE SCALE GENOMIC DNA]</scope>
    <source>
        <strain evidence="8 9">CCFEE 5792</strain>
    </source>
</reference>
<accession>A0AAV9MY36</accession>
<dbReference type="GO" id="GO:0032259">
    <property type="term" value="P:methylation"/>
    <property type="evidence" value="ECO:0007669"/>
    <property type="project" value="UniProtKB-KW"/>
</dbReference>
<dbReference type="Gene3D" id="3.90.120.10">
    <property type="entry name" value="DNA Methylase, subunit A, domain 2"/>
    <property type="match status" value="1"/>
</dbReference>
<feature type="compositionally biased region" description="Acidic residues" evidence="6">
    <location>
        <begin position="85"/>
        <end position="100"/>
    </location>
</feature>
<gene>
    <name evidence="8" type="ORF">LTR84_009363</name>
</gene>
<protein>
    <recommendedName>
        <fullName evidence="1">DNA (cytosine-5-)-methyltransferase</fullName>
        <ecNumber evidence="1">2.1.1.37</ecNumber>
    </recommendedName>
</protein>
<dbReference type="InterPro" id="IPR001525">
    <property type="entry name" value="C5_MeTfrase"/>
</dbReference>
<dbReference type="InterPro" id="IPR057215">
    <property type="entry name" value="DUF7893"/>
</dbReference>
<feature type="active site" evidence="5">
    <location>
        <position position="710"/>
    </location>
</feature>
<dbReference type="Pfam" id="PF00145">
    <property type="entry name" value="DNA_methylase"/>
    <property type="match status" value="1"/>
</dbReference>
<dbReference type="PROSITE" id="PS51679">
    <property type="entry name" value="SAM_MT_C5"/>
    <property type="match status" value="1"/>
</dbReference>
<evidence type="ECO:0000313" key="9">
    <source>
        <dbReference type="Proteomes" id="UP001358417"/>
    </source>
</evidence>
<evidence type="ECO:0000256" key="6">
    <source>
        <dbReference type="SAM" id="MobiDB-lite"/>
    </source>
</evidence>
<feature type="region of interest" description="Disordered" evidence="6">
    <location>
        <begin position="1046"/>
        <end position="1065"/>
    </location>
</feature>
<proteinExistence type="inferred from homology"/>
<evidence type="ECO:0000256" key="5">
    <source>
        <dbReference type="PROSITE-ProRule" id="PRU01016"/>
    </source>
</evidence>
<dbReference type="AlphaFoldDB" id="A0AAV9MY36"/>
<dbReference type="GO" id="GO:0005634">
    <property type="term" value="C:nucleus"/>
    <property type="evidence" value="ECO:0007669"/>
    <property type="project" value="TreeGrafter"/>
</dbReference>
<evidence type="ECO:0000256" key="2">
    <source>
        <dbReference type="ARBA" id="ARBA00022603"/>
    </source>
</evidence>
<dbReference type="Pfam" id="PF25423">
    <property type="entry name" value="DUF7893"/>
    <property type="match status" value="1"/>
</dbReference>
<dbReference type="GO" id="GO:0044027">
    <property type="term" value="P:negative regulation of gene expression via chromosomal CpG island methylation"/>
    <property type="evidence" value="ECO:0007669"/>
    <property type="project" value="TreeGrafter"/>
</dbReference>
<evidence type="ECO:0000256" key="1">
    <source>
        <dbReference type="ARBA" id="ARBA00011975"/>
    </source>
</evidence>
<evidence type="ECO:0000259" key="7">
    <source>
        <dbReference type="Pfam" id="PF25423"/>
    </source>
</evidence>
<dbReference type="SUPFAM" id="SSF53335">
    <property type="entry name" value="S-adenosyl-L-methionine-dependent methyltransferases"/>
    <property type="match status" value="1"/>
</dbReference>
<feature type="region of interest" description="Disordered" evidence="6">
    <location>
        <begin position="1"/>
        <end position="100"/>
    </location>
</feature>
<feature type="domain" description="DUF7893" evidence="7">
    <location>
        <begin position="279"/>
        <end position="378"/>
    </location>
</feature>
<dbReference type="GeneID" id="89977522"/>
<organism evidence="8 9">
    <name type="scientific">Exophiala bonariae</name>
    <dbReference type="NCBI Taxonomy" id="1690606"/>
    <lineage>
        <taxon>Eukaryota</taxon>
        <taxon>Fungi</taxon>
        <taxon>Dikarya</taxon>
        <taxon>Ascomycota</taxon>
        <taxon>Pezizomycotina</taxon>
        <taxon>Eurotiomycetes</taxon>
        <taxon>Chaetothyriomycetidae</taxon>
        <taxon>Chaetothyriales</taxon>
        <taxon>Herpotrichiellaceae</taxon>
        <taxon>Exophiala</taxon>
    </lineage>
</organism>
<evidence type="ECO:0000313" key="8">
    <source>
        <dbReference type="EMBL" id="KAK5045257.1"/>
    </source>
</evidence>
<keyword evidence="9" id="KW-1185">Reference proteome</keyword>
<comment type="caution">
    <text evidence="8">The sequence shown here is derived from an EMBL/GenBank/DDBJ whole genome shotgun (WGS) entry which is preliminary data.</text>
</comment>
<dbReference type="EMBL" id="JAVRRD010000038">
    <property type="protein sequence ID" value="KAK5045257.1"/>
    <property type="molecule type" value="Genomic_DNA"/>
</dbReference>
<feature type="compositionally biased region" description="Acidic residues" evidence="6">
    <location>
        <begin position="10"/>
        <end position="52"/>
    </location>
</feature>
<keyword evidence="2 5" id="KW-0489">Methyltransferase</keyword>
<evidence type="ECO:0000256" key="4">
    <source>
        <dbReference type="ARBA" id="ARBA00022691"/>
    </source>
</evidence>
<evidence type="ECO:0000256" key="3">
    <source>
        <dbReference type="ARBA" id="ARBA00022679"/>
    </source>
</evidence>
<name>A0AAV9MY36_9EURO</name>
<dbReference type="RefSeq" id="XP_064700889.1">
    <property type="nucleotide sequence ID" value="XM_064852903.1"/>
</dbReference>
<dbReference type="GO" id="GO:0003677">
    <property type="term" value="F:DNA binding"/>
    <property type="evidence" value="ECO:0007669"/>
    <property type="project" value="TreeGrafter"/>
</dbReference>
<keyword evidence="3 5" id="KW-0808">Transferase</keyword>
<dbReference type="InterPro" id="IPR029063">
    <property type="entry name" value="SAM-dependent_MTases_sf"/>
</dbReference>
<comment type="similarity">
    <text evidence="5">Belongs to the class I-like SAM-binding methyltransferase superfamily. C5-methyltransferase family.</text>
</comment>
<dbReference type="Proteomes" id="UP001358417">
    <property type="component" value="Unassembled WGS sequence"/>
</dbReference>
<keyword evidence="4 5" id="KW-0949">S-adenosyl-L-methionine</keyword>